<dbReference type="InterPro" id="IPR047690">
    <property type="entry name" value="IPExxxVDY_fam"/>
</dbReference>
<dbReference type="OrthoDB" id="676614at2"/>
<dbReference type="eggNOG" id="ENOG5032ZD8">
    <property type="taxonomic scope" value="Bacteria"/>
</dbReference>
<dbReference type="HOGENOM" id="CLU_137756_0_0_10"/>
<accession>K4IIF2</accession>
<dbReference type="AlphaFoldDB" id="K4IIF2"/>
<dbReference type="Proteomes" id="UP000008514">
    <property type="component" value="Chromosome"/>
</dbReference>
<organism evidence="1 2">
    <name type="scientific">Psychroflexus torquis (strain ATCC 700755 / CIP 106069 / ACAM 623)</name>
    <dbReference type="NCBI Taxonomy" id="313595"/>
    <lineage>
        <taxon>Bacteria</taxon>
        <taxon>Pseudomonadati</taxon>
        <taxon>Bacteroidota</taxon>
        <taxon>Flavobacteriia</taxon>
        <taxon>Flavobacteriales</taxon>
        <taxon>Flavobacteriaceae</taxon>
        <taxon>Psychroflexus</taxon>
    </lineage>
</organism>
<protein>
    <recommendedName>
        <fullName evidence="3">IPExxxVDY family protein</fullName>
    </recommendedName>
</protein>
<evidence type="ECO:0000313" key="1">
    <source>
        <dbReference type="EMBL" id="AFU68866.1"/>
    </source>
</evidence>
<dbReference type="RefSeq" id="WP_015024448.1">
    <property type="nucleotide sequence ID" value="NC_018721.1"/>
</dbReference>
<dbReference type="NCBIfam" id="NF033205">
    <property type="entry name" value="IPExxxVDY"/>
    <property type="match status" value="1"/>
</dbReference>
<gene>
    <name evidence="1" type="ordered locus">P700755_002073</name>
</gene>
<dbReference type="STRING" id="313595.P700755_002073"/>
<evidence type="ECO:0008006" key="3">
    <source>
        <dbReference type="Google" id="ProtNLM"/>
    </source>
</evidence>
<sequence>MKKKKICLSDFDIYDYKLIGIHSQLEPHRIAYLINSKLDISFNRMEKDLDLKLTSKIVSFPIFEYFNQEWDTKSFLICNKVNDHYIDVPSSNLFTEEDLVQVEYLLKDHKQVDYLMKINDELNIFNPQIIIDKLSSIKQISMAYAIESKKIKYPEHLILE</sequence>
<dbReference type="KEGG" id="ptq:P700755_002073"/>
<reference evidence="1" key="2">
    <citation type="submission" date="2012-09" db="EMBL/GenBank/DDBJ databases">
        <title>The complete sequence of Psychroflexus torquis an extreme psychrophile from sea-ice that is stimulated by light.</title>
        <authorList>
            <person name="Feng S."/>
            <person name="Powell S.M."/>
            <person name="Bowman J.P."/>
        </authorList>
    </citation>
    <scope>NUCLEOTIDE SEQUENCE [LARGE SCALE GENOMIC DNA]</scope>
    <source>
        <strain evidence="1">ATCC 700755</strain>
    </source>
</reference>
<proteinExistence type="predicted"/>
<name>K4IIF2_PSYTT</name>
<dbReference type="EMBL" id="CP003879">
    <property type="protein sequence ID" value="AFU68866.1"/>
    <property type="molecule type" value="Genomic_DNA"/>
</dbReference>
<reference evidence="1" key="1">
    <citation type="submission" date="2006-03" db="EMBL/GenBank/DDBJ databases">
        <authorList>
            <person name="Bowman J."/>
            <person name="Ferriera S."/>
            <person name="Johnson J."/>
            <person name="Kravitz S."/>
            <person name="Halpern A."/>
            <person name="Remington K."/>
            <person name="Beeson K."/>
            <person name="Tran B."/>
            <person name="Rogers Y.-H."/>
            <person name="Friedman R."/>
            <person name="Venter J.C."/>
        </authorList>
    </citation>
    <scope>NUCLEOTIDE SEQUENCE [LARGE SCALE GENOMIC DNA]</scope>
    <source>
        <strain evidence="1">ATCC 700755</strain>
    </source>
</reference>
<evidence type="ECO:0000313" key="2">
    <source>
        <dbReference type="Proteomes" id="UP000008514"/>
    </source>
</evidence>
<keyword evidence="2" id="KW-1185">Reference proteome</keyword>